<feature type="domain" description="BREX system Lon protease-like BrxL N-terminal" evidence="1">
    <location>
        <begin position="7"/>
        <end position="140"/>
    </location>
</feature>
<evidence type="ECO:0000313" key="3">
    <source>
        <dbReference type="Proteomes" id="UP000509623"/>
    </source>
</evidence>
<keyword evidence="3" id="KW-1185">Reference proteome</keyword>
<dbReference type="InterPro" id="IPR046838">
    <property type="entry name" value="BrxL_N"/>
</dbReference>
<evidence type="ECO:0000313" key="2">
    <source>
        <dbReference type="EMBL" id="QKO30227.1"/>
    </source>
</evidence>
<dbReference type="EMBL" id="CP046161">
    <property type="protein sequence ID" value="QKO30227.1"/>
    <property type="molecule type" value="Genomic_DNA"/>
</dbReference>
<organism evidence="2 3">
    <name type="scientific">Caproicibacterium lactatifermentans</name>
    <dbReference type="NCBI Taxonomy" id="2666138"/>
    <lineage>
        <taxon>Bacteria</taxon>
        <taxon>Bacillati</taxon>
        <taxon>Bacillota</taxon>
        <taxon>Clostridia</taxon>
        <taxon>Eubacteriales</taxon>
        <taxon>Oscillospiraceae</taxon>
        <taxon>Caproicibacterium</taxon>
    </lineage>
</organism>
<accession>A0ABX6PVA7</accession>
<dbReference type="RefSeq" id="WP_174403074.1">
    <property type="nucleotide sequence ID" value="NZ_CP046161.1"/>
</dbReference>
<sequence>MEDKLHECFEDMVVYKDLKKSNFFSSLELPSFLRDWVLKRFEDDNGDYDIEAVTDFVKTYLPKKEEWLSIKNRITYENERVKILTKISVDIDIKTGEISFSLPDFGVANKETIIEPAVWEQYKDELTKSQETWGVIELGYRLPDDTVKPKITGKIKMTGFTNFCPYVADLDYYKDVRSEFTTAEWIDILLGAIDYNAAGYNTEDEKLAMLTRLLPFLEKRLNLLELAPKGTGKSYVFGNLSKYGTLTDGGKITRAKMFYDTSRHTPGFVVGTDYVAIDEVKLVTFNDVNEMRSIMQGYMERGRFNIGGYEGESSAGIVLLGNIAIDNMDEYKSMFSELPSLFQESALVDRIHGFIKGWDIPKMSDNLKVSGWALNTEYFCTVLHMLRDDASYRAIVDEIVEVSGNAYVRHTEAVKRIATAYLKLLFPNVRSVDDVDRRIFNHYCLRPAVNMRKIIWKQLSILDSEYKDDDKQMPTFSVKD</sequence>
<dbReference type="Pfam" id="PF20442">
    <property type="entry name" value="BrxL_N"/>
    <property type="match status" value="1"/>
</dbReference>
<dbReference type="Pfam" id="PF13337">
    <property type="entry name" value="BrxL_ATPase"/>
    <property type="match status" value="1"/>
</dbReference>
<proteinExistence type="predicted"/>
<evidence type="ECO:0000259" key="1">
    <source>
        <dbReference type="Pfam" id="PF20442"/>
    </source>
</evidence>
<dbReference type="InterPro" id="IPR014061">
    <property type="entry name" value="BrxL-like"/>
</dbReference>
<dbReference type="NCBIfam" id="TIGR02688">
    <property type="entry name" value="BREX system Lon protease-like protein BrxL"/>
    <property type="match status" value="1"/>
</dbReference>
<gene>
    <name evidence="2" type="primary">brxL</name>
    <name evidence="2" type="ORF">GKP14_03885</name>
</gene>
<dbReference type="Proteomes" id="UP000509623">
    <property type="component" value="Chromosome"/>
</dbReference>
<reference evidence="3" key="1">
    <citation type="submission" date="2019-11" db="EMBL/GenBank/DDBJ databases">
        <authorList>
            <person name="Ren C."/>
            <person name="Wang H."/>
            <person name="Xu Y."/>
        </authorList>
    </citation>
    <scope>NUCLEOTIDE SEQUENCE [LARGE SCALE GENOMIC DNA]</scope>
    <source>
        <strain evidence="3">JNU-WLY1368</strain>
    </source>
</reference>
<protein>
    <submittedName>
        <fullName evidence="2">BREX system Lon protease-like protein BrxL</fullName>
    </submittedName>
</protein>
<name>A0ABX6PVA7_9FIRM</name>